<dbReference type="Proteomes" id="UP000593601">
    <property type="component" value="Chromosome"/>
</dbReference>
<evidence type="ECO:0000313" key="9">
    <source>
        <dbReference type="Proteomes" id="UP000593601"/>
    </source>
</evidence>
<dbReference type="SUPFAM" id="SSF52540">
    <property type="entry name" value="P-loop containing nucleoside triphosphate hydrolases"/>
    <property type="match status" value="1"/>
</dbReference>
<dbReference type="Pfam" id="PF01202">
    <property type="entry name" value="SKI"/>
    <property type="match status" value="1"/>
</dbReference>
<dbReference type="GO" id="GO:0004765">
    <property type="term" value="F:shikimate kinase activity"/>
    <property type="evidence" value="ECO:0007669"/>
    <property type="project" value="UniProtKB-UniRule"/>
</dbReference>
<dbReference type="EC" id="2.7.1.71" evidence="7"/>
<dbReference type="HAMAP" id="MF_00109">
    <property type="entry name" value="Shikimate_kinase"/>
    <property type="match status" value="1"/>
</dbReference>
<comment type="cofactor">
    <cofactor evidence="7">
        <name>Mg(2+)</name>
        <dbReference type="ChEBI" id="CHEBI:18420"/>
    </cofactor>
    <text evidence="7">Binds 1 Mg(2+) ion per subunit.</text>
</comment>
<gene>
    <name evidence="7" type="primary">aroK</name>
    <name evidence="8" type="ORF">INP51_00220</name>
</gene>
<feature type="binding site" evidence="7">
    <location>
        <position position="34"/>
    </location>
    <ligand>
        <name>substrate</name>
    </ligand>
</feature>
<dbReference type="CDD" id="cd00464">
    <property type="entry name" value="SK"/>
    <property type="match status" value="1"/>
</dbReference>
<evidence type="ECO:0000256" key="6">
    <source>
        <dbReference type="ARBA" id="ARBA00023141"/>
    </source>
</evidence>
<dbReference type="PRINTS" id="PR01100">
    <property type="entry name" value="SHIKIMTKNASE"/>
</dbReference>
<dbReference type="PANTHER" id="PTHR21087:SF16">
    <property type="entry name" value="SHIKIMATE KINASE 1, CHLOROPLASTIC"/>
    <property type="match status" value="1"/>
</dbReference>
<keyword evidence="5 7" id="KW-0067">ATP-binding</keyword>
<dbReference type="RefSeq" id="WP_193735766.1">
    <property type="nucleotide sequence ID" value="NZ_CP063304.1"/>
</dbReference>
<organism evidence="8 9">
    <name type="scientific">Blautia liquoris</name>
    <dbReference type="NCBI Taxonomy" id="2779518"/>
    <lineage>
        <taxon>Bacteria</taxon>
        <taxon>Bacillati</taxon>
        <taxon>Bacillota</taxon>
        <taxon>Clostridia</taxon>
        <taxon>Lachnospirales</taxon>
        <taxon>Lachnospiraceae</taxon>
        <taxon>Blautia</taxon>
    </lineage>
</organism>
<evidence type="ECO:0000256" key="2">
    <source>
        <dbReference type="ARBA" id="ARBA00022679"/>
    </source>
</evidence>
<dbReference type="GO" id="GO:0008652">
    <property type="term" value="P:amino acid biosynthetic process"/>
    <property type="evidence" value="ECO:0007669"/>
    <property type="project" value="UniProtKB-KW"/>
</dbReference>
<sequence>MIKNIVLIGMPGVGKSTVGVILAKELGYNFVDSDLIIQTNEKRLLSEIIEQEGIDGFLKIENQVNASLCVQKAVIATGGSVVYGYEAMEHLKKIGNIIYLKLSYQELEKRLDNLEGRGVVVKSGQTLRNIYDERTPIYEKYANHIIDEENLDIEKTLQKIVEVIGN</sequence>
<feature type="binding site" evidence="7">
    <location>
        <position position="16"/>
    </location>
    <ligand>
        <name>Mg(2+)</name>
        <dbReference type="ChEBI" id="CHEBI:18420"/>
    </ligand>
</feature>
<evidence type="ECO:0000313" key="8">
    <source>
        <dbReference type="EMBL" id="QOV19446.1"/>
    </source>
</evidence>
<evidence type="ECO:0000256" key="4">
    <source>
        <dbReference type="ARBA" id="ARBA00022777"/>
    </source>
</evidence>
<comment type="caution">
    <text evidence="7">Lacks conserved residue(s) required for the propagation of feature annotation.</text>
</comment>
<dbReference type="InterPro" id="IPR027417">
    <property type="entry name" value="P-loop_NTPase"/>
</dbReference>
<feature type="binding site" evidence="7">
    <location>
        <begin position="12"/>
        <end position="17"/>
    </location>
    <ligand>
        <name>ATP</name>
        <dbReference type="ChEBI" id="CHEBI:30616"/>
    </ligand>
</feature>
<reference evidence="8 9" key="1">
    <citation type="submission" date="2020-10" db="EMBL/GenBank/DDBJ databases">
        <title>Blautia liquoris sp.nov., isolated from the mud in a fermentation cellar used for the production of Chinese strong-flavoured liquor.</title>
        <authorList>
            <person name="Lu L."/>
        </authorList>
    </citation>
    <scope>NUCLEOTIDE SEQUENCE [LARGE SCALE GENOMIC DNA]</scope>
    <source>
        <strain evidence="8 9">LZLJ-3</strain>
    </source>
</reference>
<keyword evidence="9" id="KW-1185">Reference proteome</keyword>
<dbReference type="GO" id="GO:0005829">
    <property type="term" value="C:cytosol"/>
    <property type="evidence" value="ECO:0007669"/>
    <property type="project" value="TreeGrafter"/>
</dbReference>
<keyword evidence="2 7" id="KW-0808">Transferase</keyword>
<protein>
    <recommendedName>
        <fullName evidence="7">Shikimate kinase</fullName>
        <shortName evidence="7">SK</shortName>
        <ecNumber evidence="7">2.7.1.71</ecNumber>
    </recommendedName>
</protein>
<dbReference type="AlphaFoldDB" id="A0A7M2RGH3"/>
<evidence type="ECO:0000256" key="3">
    <source>
        <dbReference type="ARBA" id="ARBA00022741"/>
    </source>
</evidence>
<name>A0A7M2RGH3_9FIRM</name>
<dbReference type="Gene3D" id="3.40.50.300">
    <property type="entry name" value="P-loop containing nucleotide triphosphate hydrolases"/>
    <property type="match status" value="1"/>
</dbReference>
<dbReference type="UniPathway" id="UPA00053">
    <property type="reaction ID" value="UER00088"/>
</dbReference>
<dbReference type="GO" id="GO:0000287">
    <property type="term" value="F:magnesium ion binding"/>
    <property type="evidence" value="ECO:0007669"/>
    <property type="project" value="UniProtKB-UniRule"/>
</dbReference>
<keyword evidence="1 7" id="KW-0028">Amino-acid biosynthesis</keyword>
<evidence type="ECO:0000256" key="1">
    <source>
        <dbReference type="ARBA" id="ARBA00022605"/>
    </source>
</evidence>
<dbReference type="GO" id="GO:0005524">
    <property type="term" value="F:ATP binding"/>
    <property type="evidence" value="ECO:0007669"/>
    <property type="project" value="UniProtKB-UniRule"/>
</dbReference>
<keyword evidence="7" id="KW-0479">Metal-binding</keyword>
<keyword evidence="3 7" id="KW-0547">Nucleotide-binding</keyword>
<comment type="pathway">
    <text evidence="7">Metabolic intermediate biosynthesis; chorismate biosynthesis; chorismate from D-erythrose 4-phosphate and phosphoenolpyruvate: step 5/7.</text>
</comment>
<keyword evidence="7" id="KW-0460">Magnesium</keyword>
<feature type="binding site" evidence="7">
    <location>
        <position position="117"/>
    </location>
    <ligand>
        <name>ATP</name>
        <dbReference type="ChEBI" id="CHEBI:30616"/>
    </ligand>
</feature>
<accession>A0A7M2RGH3</accession>
<comment type="subunit">
    <text evidence="7">Monomer.</text>
</comment>
<evidence type="ECO:0000256" key="7">
    <source>
        <dbReference type="HAMAP-Rule" id="MF_00109"/>
    </source>
</evidence>
<feature type="binding site" evidence="7">
    <location>
        <position position="79"/>
    </location>
    <ligand>
        <name>substrate</name>
    </ligand>
</feature>
<dbReference type="GO" id="GO:0009073">
    <property type="term" value="P:aromatic amino acid family biosynthetic process"/>
    <property type="evidence" value="ECO:0007669"/>
    <property type="project" value="UniProtKB-KW"/>
</dbReference>
<evidence type="ECO:0000256" key="5">
    <source>
        <dbReference type="ARBA" id="ARBA00022840"/>
    </source>
</evidence>
<comment type="subcellular location">
    <subcellularLocation>
        <location evidence="7">Cytoplasm</location>
    </subcellularLocation>
</comment>
<dbReference type="EMBL" id="CP063304">
    <property type="protein sequence ID" value="QOV19446.1"/>
    <property type="molecule type" value="Genomic_DNA"/>
</dbReference>
<comment type="catalytic activity">
    <reaction evidence="7">
        <text>shikimate + ATP = 3-phosphoshikimate + ADP + H(+)</text>
        <dbReference type="Rhea" id="RHEA:13121"/>
        <dbReference type="ChEBI" id="CHEBI:15378"/>
        <dbReference type="ChEBI" id="CHEBI:30616"/>
        <dbReference type="ChEBI" id="CHEBI:36208"/>
        <dbReference type="ChEBI" id="CHEBI:145989"/>
        <dbReference type="ChEBI" id="CHEBI:456216"/>
        <dbReference type="EC" id="2.7.1.71"/>
    </reaction>
</comment>
<comment type="similarity">
    <text evidence="7">Belongs to the shikimate kinase family.</text>
</comment>
<keyword evidence="4 7" id="KW-0418">Kinase</keyword>
<comment type="function">
    <text evidence="7">Catalyzes the specific phosphorylation of the 3-hydroxyl group of shikimic acid using ATP as a cosubstrate.</text>
</comment>
<dbReference type="KEGG" id="bliq:INP51_00220"/>
<dbReference type="InterPro" id="IPR000623">
    <property type="entry name" value="Shikimate_kinase/TSH1"/>
</dbReference>
<keyword evidence="6 7" id="KW-0057">Aromatic amino acid biosynthesis</keyword>
<proteinExistence type="inferred from homology"/>
<keyword evidence="7" id="KW-0963">Cytoplasm</keyword>
<dbReference type="GO" id="GO:0009423">
    <property type="term" value="P:chorismate biosynthetic process"/>
    <property type="evidence" value="ECO:0007669"/>
    <property type="project" value="UniProtKB-UniRule"/>
</dbReference>
<dbReference type="PANTHER" id="PTHR21087">
    <property type="entry name" value="SHIKIMATE KINASE"/>
    <property type="match status" value="1"/>
</dbReference>
<dbReference type="InterPro" id="IPR031322">
    <property type="entry name" value="Shikimate/glucono_kinase"/>
</dbReference>
<feature type="binding site" evidence="7">
    <location>
        <position position="134"/>
    </location>
    <ligand>
        <name>substrate</name>
    </ligand>
</feature>